<dbReference type="NCBIfam" id="NF007161">
    <property type="entry name" value="PRK09599.1"/>
    <property type="match status" value="1"/>
</dbReference>
<reference evidence="5 6" key="1">
    <citation type="journal article" date="2016" name="Nat. Commun.">
        <title>Thousands of microbial genomes shed light on interconnected biogeochemical processes in an aquifer system.</title>
        <authorList>
            <person name="Anantharaman K."/>
            <person name="Brown C.T."/>
            <person name="Hug L.A."/>
            <person name="Sharon I."/>
            <person name="Castelle C.J."/>
            <person name="Probst A.J."/>
            <person name="Thomas B.C."/>
            <person name="Singh A."/>
            <person name="Wilkins M.J."/>
            <person name="Karaoz U."/>
            <person name="Brodie E.L."/>
            <person name="Williams K.H."/>
            <person name="Hubbard S.S."/>
            <person name="Banfield J.F."/>
        </authorList>
    </citation>
    <scope>NUCLEOTIDE SEQUENCE [LARGE SCALE GENOMIC DNA]</scope>
</reference>
<dbReference type="SMART" id="SM01350">
    <property type="entry name" value="6PGD"/>
    <property type="match status" value="1"/>
</dbReference>
<dbReference type="InterPro" id="IPR006115">
    <property type="entry name" value="6PGDH_NADP-bd"/>
</dbReference>
<dbReference type="InterPro" id="IPR013328">
    <property type="entry name" value="6PGD_dom2"/>
</dbReference>
<evidence type="ECO:0000313" key="6">
    <source>
        <dbReference type="Proteomes" id="UP000177912"/>
    </source>
</evidence>
<sequence length="319" mass="35071">MMIGIIGLGKMGSQIARVLHKKNHKVIAWNRSPEPRAAFARFVGAQKLPPTPSLIKRGSRGSSVVETVEELVKSLKTPRVIWTMLPAGEPTESAHKELLGLLSSGDILIDGANENYQVTIKRAQKFAKKGIAMFDAGTSGGVWGEKNGFSIMVGGPKDKWKKIQPIMRDLSTGESYGLVGDTGAGNFVKMVHNGIEYGMMEAIAEGFAVINKWDPKINLAQVSKIWQKGSVVSSWLIDLSRDIFEKENLSKVIGYVKHTGEGAWTVTAAKKLGVDVRVIAASLQVRKESEKKINQNLFRNKVLALLRNRFGGHEVLRRK</sequence>
<evidence type="ECO:0000256" key="1">
    <source>
        <dbReference type="ARBA" id="ARBA00008419"/>
    </source>
</evidence>
<dbReference type="Pfam" id="PF03446">
    <property type="entry name" value="NAD_binding_2"/>
    <property type="match status" value="1"/>
</dbReference>
<feature type="domain" description="6-phosphogluconate dehydrogenase C-terminal" evidence="4">
    <location>
        <begin position="185"/>
        <end position="319"/>
    </location>
</feature>
<dbReference type="AlphaFoldDB" id="A0A1F5NS64"/>
<evidence type="ECO:0000313" key="5">
    <source>
        <dbReference type="EMBL" id="OGE80516.1"/>
    </source>
</evidence>
<comment type="caution">
    <text evidence="5">The sequence shown here is derived from an EMBL/GenBank/DDBJ whole genome shotgun (WGS) entry which is preliminary data.</text>
</comment>
<evidence type="ECO:0000256" key="3">
    <source>
        <dbReference type="ARBA" id="ARBA00023064"/>
    </source>
</evidence>
<dbReference type="GO" id="GO:0006098">
    <property type="term" value="P:pentose-phosphate shunt"/>
    <property type="evidence" value="ECO:0007669"/>
    <property type="project" value="InterPro"/>
</dbReference>
<keyword evidence="2" id="KW-0560">Oxidoreductase</keyword>
<dbReference type="Pfam" id="PF00393">
    <property type="entry name" value="6PGD"/>
    <property type="match status" value="1"/>
</dbReference>
<evidence type="ECO:0000256" key="2">
    <source>
        <dbReference type="ARBA" id="ARBA00023002"/>
    </source>
</evidence>
<dbReference type="InterPro" id="IPR036291">
    <property type="entry name" value="NAD(P)-bd_dom_sf"/>
</dbReference>
<evidence type="ECO:0000259" key="4">
    <source>
        <dbReference type="SMART" id="SM01350"/>
    </source>
</evidence>
<dbReference type="GO" id="GO:0050661">
    <property type="term" value="F:NADP binding"/>
    <property type="evidence" value="ECO:0007669"/>
    <property type="project" value="InterPro"/>
</dbReference>
<dbReference type="EMBL" id="MFEI01000029">
    <property type="protein sequence ID" value="OGE80516.1"/>
    <property type="molecule type" value="Genomic_DNA"/>
</dbReference>
<keyword evidence="3" id="KW-0311">Gluconate utilization</keyword>
<dbReference type="InterPro" id="IPR008927">
    <property type="entry name" value="6-PGluconate_DH-like_C_sf"/>
</dbReference>
<organism evidence="5 6">
    <name type="scientific">Candidatus Doudnabacteria bacterium RIFCSPHIGHO2_01_FULL_43_23</name>
    <dbReference type="NCBI Taxonomy" id="1817822"/>
    <lineage>
        <taxon>Bacteria</taxon>
        <taxon>Candidatus Doudnaibacteriota</taxon>
    </lineage>
</organism>
<dbReference type="STRING" id="1817822.A2826_01620"/>
<dbReference type="SUPFAM" id="SSF48179">
    <property type="entry name" value="6-phosphogluconate dehydrogenase C-terminal domain-like"/>
    <property type="match status" value="1"/>
</dbReference>
<dbReference type="GO" id="GO:0019521">
    <property type="term" value="P:D-gluconate metabolic process"/>
    <property type="evidence" value="ECO:0007669"/>
    <property type="project" value="UniProtKB-KW"/>
</dbReference>
<protein>
    <recommendedName>
        <fullName evidence="4">6-phosphogluconate dehydrogenase C-terminal domain-containing protein</fullName>
    </recommendedName>
</protein>
<name>A0A1F5NS64_9BACT</name>
<accession>A0A1F5NS64</accession>
<comment type="similarity">
    <text evidence="1">Belongs to the 6-phosphogluconate dehydrogenase family.</text>
</comment>
<dbReference type="Proteomes" id="UP000177912">
    <property type="component" value="Unassembled WGS sequence"/>
</dbReference>
<dbReference type="Gene3D" id="3.40.50.720">
    <property type="entry name" value="NAD(P)-binding Rossmann-like Domain"/>
    <property type="match status" value="1"/>
</dbReference>
<dbReference type="PRINTS" id="PR00076">
    <property type="entry name" value="6PGDHDRGNASE"/>
</dbReference>
<dbReference type="InterPro" id="IPR006183">
    <property type="entry name" value="Pgluconate_DH"/>
</dbReference>
<dbReference type="GO" id="GO:0004616">
    <property type="term" value="F:phosphogluconate dehydrogenase (decarboxylating) activity"/>
    <property type="evidence" value="ECO:0007669"/>
    <property type="project" value="InterPro"/>
</dbReference>
<dbReference type="SUPFAM" id="SSF51735">
    <property type="entry name" value="NAD(P)-binding Rossmann-fold domains"/>
    <property type="match status" value="1"/>
</dbReference>
<gene>
    <name evidence="5" type="ORF">A2826_01620</name>
</gene>
<dbReference type="PANTHER" id="PTHR11811">
    <property type="entry name" value="6-PHOSPHOGLUCONATE DEHYDROGENASE"/>
    <property type="match status" value="1"/>
</dbReference>
<dbReference type="Gene3D" id="1.10.1040.10">
    <property type="entry name" value="N-(1-d-carboxylethyl)-l-norvaline Dehydrogenase, domain 2"/>
    <property type="match status" value="1"/>
</dbReference>
<dbReference type="InterPro" id="IPR006114">
    <property type="entry name" value="6PGDH_C"/>
</dbReference>
<proteinExistence type="inferred from homology"/>